<dbReference type="EMBL" id="JSVC01000015">
    <property type="protein sequence ID" value="KIC94201.1"/>
    <property type="molecule type" value="Genomic_DNA"/>
</dbReference>
<sequence length="468" mass="53099">MAISSVSPGQVQELNFYSSDTALTTAFMHAKEMALSYRGDPKDPVGPWYEAALPSRNAFCMRDVSHQSLPAAMLGLGIENKNIFRHFVTNISASKDWCSYWEMNREGLPAPEDYRNDTAFWYNLNANSDLIYASWKLYLWTGDSSFITDPVFTDFRRRSLHDFIDRWILQPDSLLSRPAYPNAPIPFNIRDHFHRCRGLPSYSEGVPDLKMGADLVAALFRGMQTAAEMEALMGNSDLAKQYSAKASAYRDNLQQQWWDDQASLFHTHITNKHIFGKGEGETFLLWFDALTDTLKTRRTLEHLAAGKWNVENLSYLPAIFYRYGYNSEAYALMLQLANPATPRREYPEVSYGVIDGLVQGMMGAEADARHNRLSTVYRGSNDHNAVLEHLPVLSTRITIRHGKNQSTLENKGDRDITWRVAFNGRHRYIMVSGKKIKAQTQLGKLGNIISFTDLQVPAGKELAASIKQ</sequence>
<organism evidence="1 2">
    <name type="scientific">Flavihumibacter solisilvae</name>
    <dbReference type="NCBI Taxonomy" id="1349421"/>
    <lineage>
        <taxon>Bacteria</taxon>
        <taxon>Pseudomonadati</taxon>
        <taxon>Bacteroidota</taxon>
        <taxon>Chitinophagia</taxon>
        <taxon>Chitinophagales</taxon>
        <taxon>Chitinophagaceae</taxon>
        <taxon>Flavihumibacter</taxon>
    </lineage>
</organism>
<reference evidence="1 2" key="1">
    <citation type="submission" date="2014-11" db="EMBL/GenBank/DDBJ databases">
        <title>Genome sequence of Flavihumibacter solisilvae 3-3.</title>
        <authorList>
            <person name="Zhou G."/>
            <person name="Li M."/>
            <person name="Wang G."/>
        </authorList>
    </citation>
    <scope>NUCLEOTIDE SEQUENCE [LARGE SCALE GENOMIC DNA]</scope>
    <source>
        <strain evidence="1 2">3-3</strain>
    </source>
</reference>
<proteinExistence type="predicted"/>
<comment type="caution">
    <text evidence="1">The sequence shown here is derived from an EMBL/GenBank/DDBJ whole genome shotgun (WGS) entry which is preliminary data.</text>
</comment>
<dbReference type="AlphaFoldDB" id="A0A0C1L3M9"/>
<dbReference type="GO" id="GO:0005975">
    <property type="term" value="P:carbohydrate metabolic process"/>
    <property type="evidence" value="ECO:0007669"/>
    <property type="project" value="InterPro"/>
</dbReference>
<dbReference type="InterPro" id="IPR008928">
    <property type="entry name" value="6-hairpin_glycosidase_sf"/>
</dbReference>
<accession>A0A0C1L3M9</accession>
<evidence type="ECO:0000313" key="1">
    <source>
        <dbReference type="EMBL" id="KIC94201.1"/>
    </source>
</evidence>
<name>A0A0C1L3M9_9BACT</name>
<keyword evidence="2" id="KW-1185">Reference proteome</keyword>
<dbReference type="Proteomes" id="UP000031408">
    <property type="component" value="Unassembled WGS sequence"/>
</dbReference>
<protein>
    <recommendedName>
        <fullName evidence="3">Alpha-L-rhamnosidase six-hairpin glycosidase domain-containing protein</fullName>
    </recommendedName>
</protein>
<gene>
    <name evidence="1" type="ORF">OI18_13360</name>
</gene>
<evidence type="ECO:0008006" key="3">
    <source>
        <dbReference type="Google" id="ProtNLM"/>
    </source>
</evidence>
<evidence type="ECO:0000313" key="2">
    <source>
        <dbReference type="Proteomes" id="UP000031408"/>
    </source>
</evidence>
<dbReference type="InterPro" id="IPR012341">
    <property type="entry name" value="6hp_glycosidase-like_sf"/>
</dbReference>
<dbReference type="SUPFAM" id="SSF48208">
    <property type="entry name" value="Six-hairpin glycosidases"/>
    <property type="match status" value="1"/>
</dbReference>
<dbReference type="Gene3D" id="1.50.10.10">
    <property type="match status" value="1"/>
</dbReference>
<dbReference type="STRING" id="1349421.OI18_13360"/>